<feature type="region of interest" description="Disordered" evidence="1">
    <location>
        <begin position="108"/>
        <end position="130"/>
    </location>
</feature>
<gene>
    <name evidence="3" type="ORF">Zmor_001552</name>
</gene>
<proteinExistence type="predicted"/>
<dbReference type="PROSITE" id="PS50181">
    <property type="entry name" value="FBOX"/>
    <property type="match status" value="1"/>
</dbReference>
<evidence type="ECO:0000259" key="2">
    <source>
        <dbReference type="PROSITE" id="PS50181"/>
    </source>
</evidence>
<evidence type="ECO:0000256" key="1">
    <source>
        <dbReference type="SAM" id="MobiDB-lite"/>
    </source>
</evidence>
<keyword evidence="4" id="KW-1185">Reference proteome</keyword>
<dbReference type="SUPFAM" id="SSF81383">
    <property type="entry name" value="F-box domain"/>
    <property type="match status" value="1"/>
</dbReference>
<dbReference type="InterPro" id="IPR036047">
    <property type="entry name" value="F-box-like_dom_sf"/>
</dbReference>
<sequence length="138" mass="15959">MLPFVTAPEFALPNLPTELWTIILRSLDPSSLIIAVKSIDLWKRISQEDSVLRQTVKNQLLLEKRRRRENMLNPGLLLSITREGAGRLFASNARKIIRLQFPAQGPVKTQERRKRCQNESSKSHNHKVGRNEYCKIML</sequence>
<organism evidence="3 4">
    <name type="scientific">Zophobas morio</name>
    <dbReference type="NCBI Taxonomy" id="2755281"/>
    <lineage>
        <taxon>Eukaryota</taxon>
        <taxon>Metazoa</taxon>
        <taxon>Ecdysozoa</taxon>
        <taxon>Arthropoda</taxon>
        <taxon>Hexapoda</taxon>
        <taxon>Insecta</taxon>
        <taxon>Pterygota</taxon>
        <taxon>Neoptera</taxon>
        <taxon>Endopterygota</taxon>
        <taxon>Coleoptera</taxon>
        <taxon>Polyphaga</taxon>
        <taxon>Cucujiformia</taxon>
        <taxon>Tenebrionidae</taxon>
        <taxon>Zophobas</taxon>
    </lineage>
</organism>
<dbReference type="Proteomes" id="UP001168821">
    <property type="component" value="Unassembled WGS sequence"/>
</dbReference>
<name>A0AA38MSQ7_9CUCU</name>
<protein>
    <recommendedName>
        <fullName evidence="2">F-box domain-containing protein</fullName>
    </recommendedName>
</protein>
<evidence type="ECO:0000313" key="3">
    <source>
        <dbReference type="EMBL" id="KAJ3666097.1"/>
    </source>
</evidence>
<feature type="domain" description="F-box" evidence="2">
    <location>
        <begin position="9"/>
        <end position="55"/>
    </location>
</feature>
<dbReference type="AlphaFoldDB" id="A0AA38MSQ7"/>
<dbReference type="EMBL" id="JALNTZ010000001">
    <property type="protein sequence ID" value="KAJ3666097.1"/>
    <property type="molecule type" value="Genomic_DNA"/>
</dbReference>
<reference evidence="3" key="1">
    <citation type="journal article" date="2023" name="G3 (Bethesda)">
        <title>Whole genome assemblies of Zophobas morio and Tenebrio molitor.</title>
        <authorList>
            <person name="Kaur S."/>
            <person name="Stinson S.A."/>
            <person name="diCenzo G.C."/>
        </authorList>
    </citation>
    <scope>NUCLEOTIDE SEQUENCE</scope>
    <source>
        <strain evidence="3">QUZm001</strain>
    </source>
</reference>
<accession>A0AA38MSQ7</accession>
<evidence type="ECO:0000313" key="4">
    <source>
        <dbReference type="Proteomes" id="UP001168821"/>
    </source>
</evidence>
<comment type="caution">
    <text evidence="3">The sequence shown here is derived from an EMBL/GenBank/DDBJ whole genome shotgun (WGS) entry which is preliminary data.</text>
</comment>
<dbReference type="InterPro" id="IPR001810">
    <property type="entry name" value="F-box_dom"/>
</dbReference>